<reference evidence="1 2" key="1">
    <citation type="submission" date="2019-03" db="EMBL/GenBank/DDBJ databases">
        <title>First draft genome of Liparis tanakae, snailfish: a comprehensive survey of snailfish specific genes.</title>
        <authorList>
            <person name="Kim W."/>
            <person name="Song I."/>
            <person name="Jeong J.-H."/>
            <person name="Kim D."/>
            <person name="Kim S."/>
            <person name="Ryu S."/>
            <person name="Song J.Y."/>
            <person name="Lee S.K."/>
        </authorList>
    </citation>
    <scope>NUCLEOTIDE SEQUENCE [LARGE SCALE GENOMIC DNA]</scope>
    <source>
        <tissue evidence="1">Muscle</tissue>
    </source>
</reference>
<keyword evidence="2" id="KW-1185">Reference proteome</keyword>
<gene>
    <name evidence="1" type="ORF">EYF80_017313</name>
</gene>
<proteinExistence type="predicted"/>
<protein>
    <submittedName>
        <fullName evidence="1">Uncharacterized protein</fullName>
    </submittedName>
</protein>
<evidence type="ECO:0000313" key="2">
    <source>
        <dbReference type="Proteomes" id="UP000314294"/>
    </source>
</evidence>
<dbReference type="Proteomes" id="UP000314294">
    <property type="component" value="Unassembled WGS sequence"/>
</dbReference>
<evidence type="ECO:0000313" key="1">
    <source>
        <dbReference type="EMBL" id="TNN72537.1"/>
    </source>
</evidence>
<dbReference type="AlphaFoldDB" id="A0A4Z2I3H8"/>
<accession>A0A4Z2I3H8</accession>
<organism evidence="1 2">
    <name type="scientific">Liparis tanakae</name>
    <name type="common">Tanaka's snailfish</name>
    <dbReference type="NCBI Taxonomy" id="230148"/>
    <lineage>
        <taxon>Eukaryota</taxon>
        <taxon>Metazoa</taxon>
        <taxon>Chordata</taxon>
        <taxon>Craniata</taxon>
        <taxon>Vertebrata</taxon>
        <taxon>Euteleostomi</taxon>
        <taxon>Actinopterygii</taxon>
        <taxon>Neopterygii</taxon>
        <taxon>Teleostei</taxon>
        <taxon>Neoteleostei</taxon>
        <taxon>Acanthomorphata</taxon>
        <taxon>Eupercaria</taxon>
        <taxon>Perciformes</taxon>
        <taxon>Cottioidei</taxon>
        <taxon>Cottales</taxon>
        <taxon>Liparidae</taxon>
        <taxon>Liparis</taxon>
    </lineage>
</organism>
<sequence length="77" mass="8541">MRLQQTRGLVEPRRIPLGLNPAKVIAVALPSCYRLGQRNLPPVGHKVASACPRRLAAEKKTQGTNFSQAKYIAYLKE</sequence>
<comment type="caution">
    <text evidence="1">The sequence shown here is derived from an EMBL/GenBank/DDBJ whole genome shotgun (WGS) entry which is preliminary data.</text>
</comment>
<dbReference type="EMBL" id="SRLO01000136">
    <property type="protein sequence ID" value="TNN72537.1"/>
    <property type="molecule type" value="Genomic_DNA"/>
</dbReference>
<name>A0A4Z2I3H8_9TELE</name>